<name>A0A9J5WVW8_SOLCO</name>
<reference evidence="2 3" key="1">
    <citation type="submission" date="2020-09" db="EMBL/GenBank/DDBJ databases">
        <title>De no assembly of potato wild relative species, Solanum commersonii.</title>
        <authorList>
            <person name="Cho K."/>
        </authorList>
    </citation>
    <scope>NUCLEOTIDE SEQUENCE [LARGE SCALE GENOMIC DNA]</scope>
    <source>
        <strain evidence="2">LZ3.2</strain>
        <tissue evidence="2">Leaf</tissue>
    </source>
</reference>
<gene>
    <name evidence="2" type="ORF">H5410_050565</name>
</gene>
<organism evidence="2 3">
    <name type="scientific">Solanum commersonii</name>
    <name type="common">Commerson's wild potato</name>
    <name type="synonym">Commerson's nightshade</name>
    <dbReference type="NCBI Taxonomy" id="4109"/>
    <lineage>
        <taxon>Eukaryota</taxon>
        <taxon>Viridiplantae</taxon>
        <taxon>Streptophyta</taxon>
        <taxon>Embryophyta</taxon>
        <taxon>Tracheophyta</taxon>
        <taxon>Spermatophyta</taxon>
        <taxon>Magnoliopsida</taxon>
        <taxon>eudicotyledons</taxon>
        <taxon>Gunneridae</taxon>
        <taxon>Pentapetalae</taxon>
        <taxon>asterids</taxon>
        <taxon>lamiids</taxon>
        <taxon>Solanales</taxon>
        <taxon>Solanaceae</taxon>
        <taxon>Solanoideae</taxon>
        <taxon>Solaneae</taxon>
        <taxon>Solanum</taxon>
    </lineage>
</organism>
<evidence type="ECO:0000313" key="2">
    <source>
        <dbReference type="EMBL" id="KAG5579938.1"/>
    </source>
</evidence>
<accession>A0A9J5WVW8</accession>
<dbReference type="EMBL" id="JACXVP010000010">
    <property type="protein sequence ID" value="KAG5579938.1"/>
    <property type="molecule type" value="Genomic_DNA"/>
</dbReference>
<comment type="caution">
    <text evidence="2">The sequence shown here is derived from an EMBL/GenBank/DDBJ whole genome shotgun (WGS) entry which is preliminary data.</text>
</comment>
<keyword evidence="3" id="KW-1185">Reference proteome</keyword>
<evidence type="ECO:0000256" key="1">
    <source>
        <dbReference type="SAM" id="MobiDB-lite"/>
    </source>
</evidence>
<feature type="region of interest" description="Disordered" evidence="1">
    <location>
        <begin position="37"/>
        <end position="60"/>
    </location>
</feature>
<evidence type="ECO:0000313" key="3">
    <source>
        <dbReference type="Proteomes" id="UP000824120"/>
    </source>
</evidence>
<proteinExistence type="predicted"/>
<dbReference type="Proteomes" id="UP000824120">
    <property type="component" value="Chromosome 10"/>
</dbReference>
<sequence length="60" mass="6900">MIRIYWLFCFVRRILGHIILIIVDQSMLPLVHRKISISTPSPTGTSPQLSAMRVKDFSSE</sequence>
<feature type="compositionally biased region" description="Low complexity" evidence="1">
    <location>
        <begin position="38"/>
        <end position="47"/>
    </location>
</feature>
<dbReference type="AlphaFoldDB" id="A0A9J5WVW8"/>
<protein>
    <submittedName>
        <fullName evidence="2">Uncharacterized protein</fullName>
    </submittedName>
</protein>